<keyword evidence="1" id="KW-0472">Membrane</keyword>
<keyword evidence="1" id="KW-0812">Transmembrane</keyword>
<evidence type="ECO:0000313" key="3">
    <source>
        <dbReference type="Proteomes" id="UP000283513"/>
    </source>
</evidence>
<name>A0A413YXF7_9FIRM</name>
<reference evidence="2 3" key="1">
    <citation type="submission" date="2018-08" db="EMBL/GenBank/DDBJ databases">
        <title>A genome reference for cultivated species of the human gut microbiota.</title>
        <authorList>
            <person name="Zou Y."/>
            <person name="Xue W."/>
            <person name="Luo G."/>
        </authorList>
    </citation>
    <scope>NUCLEOTIDE SEQUENCE [LARGE SCALE GENOMIC DNA]</scope>
    <source>
        <strain evidence="2 3">AM37-1AC</strain>
    </source>
</reference>
<feature type="transmembrane region" description="Helical" evidence="1">
    <location>
        <begin position="341"/>
        <end position="358"/>
    </location>
</feature>
<dbReference type="Gene3D" id="3.40.50.300">
    <property type="entry name" value="P-loop containing nucleotide triphosphate hydrolases"/>
    <property type="match status" value="1"/>
</dbReference>
<dbReference type="SUPFAM" id="SSF52540">
    <property type="entry name" value="P-loop containing nucleoside triphosphate hydrolases"/>
    <property type="match status" value="1"/>
</dbReference>
<organism evidence="2 3">
    <name type="scientific">Roseburia intestinalis</name>
    <dbReference type="NCBI Taxonomy" id="166486"/>
    <lineage>
        <taxon>Bacteria</taxon>
        <taxon>Bacillati</taxon>
        <taxon>Bacillota</taxon>
        <taxon>Clostridia</taxon>
        <taxon>Lachnospirales</taxon>
        <taxon>Lachnospiraceae</taxon>
        <taxon>Roseburia</taxon>
    </lineage>
</organism>
<evidence type="ECO:0000313" key="2">
    <source>
        <dbReference type="EMBL" id="RHC13746.1"/>
    </source>
</evidence>
<dbReference type="AlphaFoldDB" id="A0A413YXF7"/>
<evidence type="ECO:0000256" key="1">
    <source>
        <dbReference type="SAM" id="Phobius"/>
    </source>
</evidence>
<comment type="caution">
    <text evidence="2">The sequence shown here is derived from an EMBL/GenBank/DDBJ whole genome shotgun (WGS) entry which is preliminary data.</text>
</comment>
<feature type="transmembrane region" description="Helical" evidence="1">
    <location>
        <begin position="21"/>
        <end position="42"/>
    </location>
</feature>
<gene>
    <name evidence="2" type="ORF">DW856_16805</name>
</gene>
<accession>A0A413YXF7</accession>
<dbReference type="RefSeq" id="WP_118599006.1">
    <property type="nucleotide sequence ID" value="NZ_JADNLD010000024.1"/>
</dbReference>
<dbReference type="EMBL" id="QSHO01000019">
    <property type="protein sequence ID" value="RHC13746.1"/>
    <property type="molecule type" value="Genomic_DNA"/>
</dbReference>
<sequence length="906" mass="108334">MKTPKNANTYMRGFCNILINILFITILIAIGLCIYKLIYFILKTIPNISTLYGNLISASVTIILALISYIAKLKKYIPILLHKFKQRIYQFFAWRYNPFSAFVITDYNKFNLLETEEQGKFISSAIRVLKSNTQNMILISGYSGKGKTTSIMLLLSAIARDKELYWVFSELQNHIIYFDSVNDKSALLNYLGNTGKQKCKLIIVDNIQKYTISSINEIMGRVNNLALHNKNANKKVLIIFLYQETSRNNSLYDYVRGKYFKDENNIFKLNKYVKLEEKNSQEPYFSQAEELMSHIYKIEDAFYQQYMKNVFLNRKDDSIIIFLNDLIFNEPDKIPSDKEKTFFVLIIAIFIGLYNGYVTKKDLHFLWKKNYSFFSLPQENLLIKYYVRNRVFVPFPFVRSAYIFNEQLAKEYRKRLIHNDYYQEKSCMIAENMFLYCEESMPQKWLLFLLCSSDYCKNFSQQKRIRYFENTLAAYHLQYILDLVETEISILPEKKKIFRQELGIIYIYNGEWTKAKQILYPYMKSHDINKDIWHIQLKIIEAEHGCNDEKYLEMLTCMETECTDPVILFQVRYWCEHIRMEHGDFSLDAWERLVRKLVSDNELEILLEDEHFIARIVSDYERTYFLKGNINYSIYGNIASKYMRLNNKNCQNVEPIEYVLSRAYYIQYDVLYQLGIWGYEKHGEIDPDIIRNPEIDDTNNTMNILLKEAMDKYDFCIRKYQSEGKKKYRTLEVRRAELSLCTDSNHYIEILNQYEKFEHYAAINDITVFEGYCNTQKGKAFALYADYMLRCNDIDRYEEYLKKAEDYLLQAKQIYEKWGNSYGVFRAELLSILVHMMQYKKRTELVCINPDTYRNRYSTLLLKLTEKYNSEQQFLREYDIIEYLQHNISRMDIPLRILKFYPIILQ</sequence>
<keyword evidence="1" id="KW-1133">Transmembrane helix</keyword>
<dbReference type="InterPro" id="IPR027417">
    <property type="entry name" value="P-loop_NTPase"/>
</dbReference>
<proteinExistence type="predicted"/>
<protein>
    <submittedName>
        <fullName evidence="2">Uncharacterized protein</fullName>
    </submittedName>
</protein>
<dbReference type="Proteomes" id="UP000283513">
    <property type="component" value="Unassembled WGS sequence"/>
</dbReference>
<feature type="transmembrane region" description="Helical" evidence="1">
    <location>
        <begin position="48"/>
        <end position="71"/>
    </location>
</feature>